<reference evidence="2 3" key="1">
    <citation type="journal article" date="2024" name="J. Plant Pathol.">
        <title>Sequence and assembly of the genome of Seiridium unicorne, isolate CBS 538.82, causal agent of cypress canker disease.</title>
        <authorList>
            <person name="Scali E."/>
            <person name="Rocca G.D."/>
            <person name="Danti R."/>
            <person name="Garbelotto M."/>
            <person name="Barberini S."/>
            <person name="Baroncelli R."/>
            <person name="Emiliani G."/>
        </authorList>
    </citation>
    <scope>NUCLEOTIDE SEQUENCE [LARGE SCALE GENOMIC DNA]</scope>
    <source>
        <strain evidence="2 3">BM-138-508</strain>
    </source>
</reference>
<dbReference type="Proteomes" id="UP001408356">
    <property type="component" value="Unassembled WGS sequence"/>
</dbReference>
<feature type="compositionally biased region" description="Basic and acidic residues" evidence="1">
    <location>
        <begin position="57"/>
        <end position="66"/>
    </location>
</feature>
<organism evidence="2 3">
    <name type="scientific">Seiridium unicorne</name>
    <dbReference type="NCBI Taxonomy" id="138068"/>
    <lineage>
        <taxon>Eukaryota</taxon>
        <taxon>Fungi</taxon>
        <taxon>Dikarya</taxon>
        <taxon>Ascomycota</taxon>
        <taxon>Pezizomycotina</taxon>
        <taxon>Sordariomycetes</taxon>
        <taxon>Xylariomycetidae</taxon>
        <taxon>Amphisphaeriales</taxon>
        <taxon>Sporocadaceae</taxon>
        <taxon>Seiridium</taxon>
    </lineage>
</organism>
<comment type="caution">
    <text evidence="2">The sequence shown here is derived from an EMBL/GenBank/DDBJ whole genome shotgun (WGS) entry which is preliminary data.</text>
</comment>
<protein>
    <submittedName>
        <fullName evidence="2">Uncharacterized protein</fullName>
    </submittedName>
</protein>
<evidence type="ECO:0000313" key="3">
    <source>
        <dbReference type="Proteomes" id="UP001408356"/>
    </source>
</evidence>
<name>A0ABR2V5Q9_9PEZI</name>
<accession>A0ABR2V5Q9</accession>
<gene>
    <name evidence="2" type="ORF">SUNI508_05147</name>
</gene>
<proteinExistence type="predicted"/>
<dbReference type="EMBL" id="JARVKF010000135">
    <property type="protein sequence ID" value="KAK9422139.1"/>
    <property type="molecule type" value="Genomic_DNA"/>
</dbReference>
<evidence type="ECO:0000256" key="1">
    <source>
        <dbReference type="SAM" id="MobiDB-lite"/>
    </source>
</evidence>
<evidence type="ECO:0000313" key="2">
    <source>
        <dbReference type="EMBL" id="KAK9422139.1"/>
    </source>
</evidence>
<keyword evidence="3" id="KW-1185">Reference proteome</keyword>
<sequence>MALDYGAFHLANSFASEEVAERGSNIDAQPVVEMQRRKRDMAETSHALSQLPGRGGGKRETDNPDIKSRYLKVETSLQHYAMLTSRYTEHPITMEARSSALSG</sequence>
<feature type="region of interest" description="Disordered" evidence="1">
    <location>
        <begin position="36"/>
        <end position="66"/>
    </location>
</feature>